<keyword evidence="3" id="KW-0863">Zinc-finger</keyword>
<keyword evidence="1" id="KW-0479">Metal-binding</keyword>
<evidence type="ECO:0000256" key="2">
    <source>
        <dbReference type="ARBA" id="ARBA00022741"/>
    </source>
</evidence>
<dbReference type="CDD" id="cd18793">
    <property type="entry name" value="SF2_C_SNF"/>
    <property type="match status" value="1"/>
</dbReference>
<feature type="region of interest" description="Disordered" evidence="8">
    <location>
        <begin position="314"/>
        <end position="335"/>
    </location>
</feature>
<dbReference type="SUPFAM" id="SSF57850">
    <property type="entry name" value="RING/U-box"/>
    <property type="match status" value="1"/>
</dbReference>
<keyword evidence="12" id="KW-1185">Reference proteome</keyword>
<keyword evidence="5" id="KW-0347">Helicase</keyword>
<dbReference type="GO" id="GO:0008270">
    <property type="term" value="F:zinc ion binding"/>
    <property type="evidence" value="ECO:0007669"/>
    <property type="project" value="UniProtKB-KW"/>
</dbReference>
<reference evidence="11 12" key="1">
    <citation type="submission" date="2019-04" db="EMBL/GenBank/DDBJ databases">
        <title>Friends and foes A comparative genomics study of 23 Aspergillus species from section Flavi.</title>
        <authorList>
            <consortium name="DOE Joint Genome Institute"/>
            <person name="Kjaerbolling I."/>
            <person name="Vesth T."/>
            <person name="Frisvad J.C."/>
            <person name="Nybo J.L."/>
            <person name="Theobald S."/>
            <person name="Kildgaard S."/>
            <person name="Isbrandt T."/>
            <person name="Kuo A."/>
            <person name="Sato A."/>
            <person name="Lyhne E.K."/>
            <person name="Kogle M.E."/>
            <person name="Wiebenga A."/>
            <person name="Kun R.S."/>
            <person name="Lubbers R.J."/>
            <person name="Makela M.R."/>
            <person name="Barry K."/>
            <person name="Chovatia M."/>
            <person name="Clum A."/>
            <person name="Daum C."/>
            <person name="Haridas S."/>
            <person name="He G."/>
            <person name="LaButti K."/>
            <person name="Lipzen A."/>
            <person name="Mondo S."/>
            <person name="Riley R."/>
            <person name="Salamov A."/>
            <person name="Simmons B.A."/>
            <person name="Magnuson J.K."/>
            <person name="Henrissat B."/>
            <person name="Mortensen U.H."/>
            <person name="Larsen T.O."/>
            <person name="Devries R.P."/>
            <person name="Grigoriev I.V."/>
            <person name="Machida M."/>
            <person name="Baker S.E."/>
            <person name="Andersen M.R."/>
        </authorList>
    </citation>
    <scope>NUCLEOTIDE SEQUENCE [LARGE SCALE GENOMIC DNA]</scope>
    <source>
        <strain evidence="11 12">IBT 18842</strain>
    </source>
</reference>
<dbReference type="GO" id="GO:0005524">
    <property type="term" value="F:ATP binding"/>
    <property type="evidence" value="ECO:0007669"/>
    <property type="project" value="UniProtKB-KW"/>
</dbReference>
<dbReference type="AlphaFoldDB" id="A0A5N6TNI9"/>
<evidence type="ECO:0000256" key="8">
    <source>
        <dbReference type="SAM" id="MobiDB-lite"/>
    </source>
</evidence>
<evidence type="ECO:0000256" key="1">
    <source>
        <dbReference type="ARBA" id="ARBA00022723"/>
    </source>
</evidence>
<dbReference type="InterPro" id="IPR038718">
    <property type="entry name" value="SNF2-like_sf"/>
</dbReference>
<feature type="compositionally biased region" description="Basic residues" evidence="8">
    <location>
        <begin position="314"/>
        <end position="324"/>
    </location>
</feature>
<evidence type="ECO:0000256" key="3">
    <source>
        <dbReference type="ARBA" id="ARBA00022771"/>
    </source>
</evidence>
<evidence type="ECO:0000259" key="10">
    <source>
        <dbReference type="PROSITE" id="PS51194"/>
    </source>
</evidence>
<dbReference type="InterPro" id="IPR014001">
    <property type="entry name" value="Helicase_ATP-bd"/>
</dbReference>
<evidence type="ECO:0000313" key="12">
    <source>
        <dbReference type="Proteomes" id="UP000325780"/>
    </source>
</evidence>
<keyword evidence="7" id="KW-0067">ATP-binding</keyword>
<dbReference type="InterPro" id="IPR017907">
    <property type="entry name" value="Znf_RING_CS"/>
</dbReference>
<evidence type="ECO:0000256" key="6">
    <source>
        <dbReference type="ARBA" id="ARBA00022833"/>
    </source>
</evidence>
<dbReference type="PROSITE" id="PS51192">
    <property type="entry name" value="HELICASE_ATP_BIND_1"/>
    <property type="match status" value="1"/>
</dbReference>
<sequence>MESDNESETLDIDAKMAETIDTRREQLGARNAIARSQLSMNINSAANPPCSEPLFVSMDSSFLNSTAEGVLDMLIPSPIPPSMQDTSFMSTPIPLDPELDTFFSSNTDNPNFSMTTTESLLSPNIDSFVEALRNAGHDRPRGNLLLENDALSHINEGPSNTATGRLPLETGPTENGGPEWSENGSDSESEHDDSIEFDDIENWFNGLSDPTLEETVRYQAAKLKEDTRKTRAANRKALKMGKQEIARIENEPIDLASLVPSSPQEAMADQTITASPPQAAIPRTVTKRKRQNRISADERRRSMQYGLDVTLGRVRQRKRSHGVRRPAVEKSRSGLSKTFNKKKIGGAKILEELLGSNTIEEAQASAPLPAVPKFTEKDKNKALIQMIASIPTSDQKQAGSDKQRILEATKRFNRSARSDGQGGWRIKGLKTSLYNYQLQGAAFMRDRENSSQPPFGGLLCDTMGFGKTIQTLANIVDGKPTDPDDPAKTTLIVVPSHLITHWMRQMAMHCEEDAIGEVLVYSANSRLVTLDVPKSIQKHNIVITTYDEVRKSYPRCNMPNQIADEQKLTEWWNQTFQDEAGPLHKIKFRRIILDEAHTIKNHLSQCSMAIRALTGHYKWALSGTPIQNRIQEFYPLFDFLAVPRTGNYDTFTKLYCRDEGAKKRLTNLLRTFMYRRTHASRLFSLPVIKLPGIKEKTISSDFCEAERAIYNAIIDAFFEVINGLANKKNSRYKQYRCFLTMILKLRMFSSHILTAQDIVKKLLSGELIRELIKLSNSEKDTRGPSYTIVQWLRAMKREPVLPVYAMDSTGACVEEPSEELGGDSDHLTKEFKRFMESLHEKEEWPERLERSNCADCKLIPQKPIITSCMHLYCEECYYTLTEEGSTPTTMKRICSKCDVPIDLAALCADEVDETPKISHTPITREPPLKRRKTAKRKFMSSMWGVTTNSGDGDDEDQPDDDEEIDWVAVGGGYMPSAKMTKIQETIQEWMKENKDVKVVIFTQFLNFVRLLSIMCHKQKWGATCFTGTMSSGAREQSIDKFREEPGIQILIASLKAGGFGIDMSMANKCILVDLWWNEAVQEQAFCRLFRIGQTRNVEFVKIVIRNSIDESLSRIQSLKTESITSTMGDEVLESRDSVIELLRMFGTVDDDASGIVHVERNPRPQF</sequence>
<dbReference type="SUPFAM" id="SSF52540">
    <property type="entry name" value="P-loop containing nucleoside triphosphate hydrolases"/>
    <property type="match status" value="2"/>
</dbReference>
<feature type="region of interest" description="Disordered" evidence="8">
    <location>
        <begin position="154"/>
        <end position="192"/>
    </location>
</feature>
<dbReference type="GO" id="GO:0008094">
    <property type="term" value="F:ATP-dependent activity, acting on DNA"/>
    <property type="evidence" value="ECO:0007669"/>
    <property type="project" value="TreeGrafter"/>
</dbReference>
<evidence type="ECO:0000313" key="11">
    <source>
        <dbReference type="EMBL" id="KAE8147933.1"/>
    </source>
</evidence>
<dbReference type="EMBL" id="ML742184">
    <property type="protein sequence ID" value="KAE8147933.1"/>
    <property type="molecule type" value="Genomic_DNA"/>
</dbReference>
<evidence type="ECO:0000256" key="7">
    <source>
        <dbReference type="ARBA" id="ARBA00022840"/>
    </source>
</evidence>
<keyword evidence="6" id="KW-0862">Zinc</keyword>
<evidence type="ECO:0000256" key="5">
    <source>
        <dbReference type="ARBA" id="ARBA00022806"/>
    </source>
</evidence>
<dbReference type="OrthoDB" id="1699231at2759"/>
<feature type="domain" description="Helicase ATP-binding" evidence="9">
    <location>
        <begin position="448"/>
        <end position="643"/>
    </location>
</feature>
<keyword evidence="4" id="KW-0378">Hydrolase</keyword>
<dbReference type="Pfam" id="PF00176">
    <property type="entry name" value="SNF2-rel_dom"/>
    <property type="match status" value="1"/>
</dbReference>
<dbReference type="PANTHER" id="PTHR45626:SF17">
    <property type="entry name" value="HELICASE-LIKE TRANSCRIPTION FACTOR"/>
    <property type="match status" value="1"/>
</dbReference>
<dbReference type="InterPro" id="IPR027417">
    <property type="entry name" value="P-loop_NTPase"/>
</dbReference>
<proteinExistence type="predicted"/>
<dbReference type="SMART" id="SM00490">
    <property type="entry name" value="HELICc"/>
    <property type="match status" value="1"/>
</dbReference>
<name>A0A5N6TNI9_ASPAV</name>
<dbReference type="PROSITE" id="PS00518">
    <property type="entry name" value="ZF_RING_1"/>
    <property type="match status" value="1"/>
</dbReference>
<dbReference type="SMART" id="SM00487">
    <property type="entry name" value="DEXDc"/>
    <property type="match status" value="1"/>
</dbReference>
<dbReference type="InterPro" id="IPR050628">
    <property type="entry name" value="SNF2_RAD54_helicase_TF"/>
</dbReference>
<dbReference type="InterPro" id="IPR000330">
    <property type="entry name" value="SNF2_N"/>
</dbReference>
<evidence type="ECO:0000259" key="9">
    <source>
        <dbReference type="PROSITE" id="PS51192"/>
    </source>
</evidence>
<dbReference type="InterPro" id="IPR049730">
    <property type="entry name" value="SNF2/RAD54-like_C"/>
</dbReference>
<dbReference type="Gene3D" id="3.40.50.10810">
    <property type="entry name" value="Tandem AAA-ATPase domain"/>
    <property type="match status" value="1"/>
</dbReference>
<feature type="domain" description="Helicase C-terminal" evidence="10">
    <location>
        <begin position="981"/>
        <end position="1139"/>
    </location>
</feature>
<dbReference type="Gene3D" id="3.40.50.300">
    <property type="entry name" value="P-loop containing nucleotide triphosphate hydrolases"/>
    <property type="match status" value="1"/>
</dbReference>
<protein>
    <submittedName>
        <fullName evidence="11">SNF2 family N-terminal domain-containing protein</fullName>
    </submittedName>
</protein>
<dbReference type="PROSITE" id="PS51194">
    <property type="entry name" value="HELICASE_CTER"/>
    <property type="match status" value="1"/>
</dbReference>
<dbReference type="Pfam" id="PF00271">
    <property type="entry name" value="Helicase_C"/>
    <property type="match status" value="1"/>
</dbReference>
<dbReference type="Proteomes" id="UP000325780">
    <property type="component" value="Unassembled WGS sequence"/>
</dbReference>
<dbReference type="PANTHER" id="PTHR45626">
    <property type="entry name" value="TRANSCRIPTION TERMINATION FACTOR 2-RELATED"/>
    <property type="match status" value="1"/>
</dbReference>
<dbReference type="GO" id="GO:0016787">
    <property type="term" value="F:hydrolase activity"/>
    <property type="evidence" value="ECO:0007669"/>
    <property type="project" value="UniProtKB-KW"/>
</dbReference>
<dbReference type="GO" id="GO:0004386">
    <property type="term" value="F:helicase activity"/>
    <property type="evidence" value="ECO:0007669"/>
    <property type="project" value="UniProtKB-KW"/>
</dbReference>
<dbReference type="CDD" id="cd18008">
    <property type="entry name" value="DEXDc_SHPRH-like"/>
    <property type="match status" value="1"/>
</dbReference>
<keyword evidence="2" id="KW-0547">Nucleotide-binding</keyword>
<accession>A0A5N6TNI9</accession>
<dbReference type="GO" id="GO:0005634">
    <property type="term" value="C:nucleus"/>
    <property type="evidence" value="ECO:0007669"/>
    <property type="project" value="TreeGrafter"/>
</dbReference>
<dbReference type="InterPro" id="IPR001650">
    <property type="entry name" value="Helicase_C-like"/>
</dbReference>
<evidence type="ECO:0000256" key="4">
    <source>
        <dbReference type="ARBA" id="ARBA00022801"/>
    </source>
</evidence>
<gene>
    <name evidence="11" type="ORF">BDV25DRAFT_142279</name>
</gene>
<dbReference type="GO" id="GO:0006281">
    <property type="term" value="P:DNA repair"/>
    <property type="evidence" value="ECO:0007669"/>
    <property type="project" value="TreeGrafter"/>
</dbReference>
<organism evidence="11 12">
    <name type="scientific">Aspergillus avenaceus</name>
    <dbReference type="NCBI Taxonomy" id="36643"/>
    <lineage>
        <taxon>Eukaryota</taxon>
        <taxon>Fungi</taxon>
        <taxon>Dikarya</taxon>
        <taxon>Ascomycota</taxon>
        <taxon>Pezizomycotina</taxon>
        <taxon>Eurotiomycetes</taxon>
        <taxon>Eurotiomycetidae</taxon>
        <taxon>Eurotiales</taxon>
        <taxon>Aspergillaceae</taxon>
        <taxon>Aspergillus</taxon>
        <taxon>Aspergillus subgen. Circumdati</taxon>
    </lineage>
</organism>